<evidence type="ECO:0000313" key="9">
    <source>
        <dbReference type="Proteomes" id="UP000678393"/>
    </source>
</evidence>
<evidence type="ECO:0000256" key="4">
    <source>
        <dbReference type="ARBA" id="ARBA00023136"/>
    </source>
</evidence>
<evidence type="ECO:0000256" key="6">
    <source>
        <dbReference type="SAM" id="Phobius"/>
    </source>
</evidence>
<evidence type="ECO:0000256" key="1">
    <source>
        <dbReference type="ARBA" id="ARBA00004370"/>
    </source>
</evidence>
<dbReference type="Gene3D" id="1.20.1070.10">
    <property type="entry name" value="Rhodopsin 7-helix transmembrane proteins"/>
    <property type="match status" value="1"/>
</dbReference>
<feature type="compositionally biased region" description="Basic and acidic residues" evidence="5">
    <location>
        <begin position="295"/>
        <end position="305"/>
    </location>
</feature>
<organism evidence="8 9">
    <name type="scientific">Candidula unifasciata</name>
    <dbReference type="NCBI Taxonomy" id="100452"/>
    <lineage>
        <taxon>Eukaryota</taxon>
        <taxon>Metazoa</taxon>
        <taxon>Spiralia</taxon>
        <taxon>Lophotrochozoa</taxon>
        <taxon>Mollusca</taxon>
        <taxon>Gastropoda</taxon>
        <taxon>Heterobranchia</taxon>
        <taxon>Euthyneura</taxon>
        <taxon>Panpulmonata</taxon>
        <taxon>Eupulmonata</taxon>
        <taxon>Stylommatophora</taxon>
        <taxon>Helicina</taxon>
        <taxon>Helicoidea</taxon>
        <taxon>Geomitridae</taxon>
        <taxon>Candidula</taxon>
    </lineage>
</organism>
<keyword evidence="9" id="KW-1185">Reference proteome</keyword>
<gene>
    <name evidence="8" type="ORF">CUNI_LOCUS11868</name>
</gene>
<evidence type="ECO:0000259" key="7">
    <source>
        <dbReference type="PROSITE" id="PS50262"/>
    </source>
</evidence>
<feature type="region of interest" description="Disordered" evidence="5">
    <location>
        <begin position="260"/>
        <end position="305"/>
    </location>
</feature>
<proteinExistence type="predicted"/>
<dbReference type="InterPro" id="IPR052954">
    <property type="entry name" value="GPCR-Ligand_Int"/>
</dbReference>
<feature type="domain" description="G-protein coupled receptors family 1 profile" evidence="7">
    <location>
        <begin position="60"/>
        <end position="375"/>
    </location>
</feature>
<comment type="caution">
    <text evidence="8">The sequence shown here is derived from an EMBL/GenBank/DDBJ whole genome shotgun (WGS) entry which is preliminary data.</text>
</comment>
<feature type="transmembrane region" description="Helical" evidence="6">
    <location>
        <begin position="37"/>
        <end position="59"/>
    </location>
</feature>
<protein>
    <recommendedName>
        <fullName evidence="7">G-protein coupled receptors family 1 profile domain-containing protein</fullName>
    </recommendedName>
</protein>
<feature type="transmembrane region" description="Helical" evidence="6">
    <location>
        <begin position="222"/>
        <end position="243"/>
    </location>
</feature>
<dbReference type="InterPro" id="IPR017452">
    <property type="entry name" value="GPCR_Rhodpsn_7TM"/>
</dbReference>
<evidence type="ECO:0000313" key="8">
    <source>
        <dbReference type="EMBL" id="CAG5126310.1"/>
    </source>
</evidence>
<keyword evidence="4 6" id="KW-0472">Membrane</keyword>
<dbReference type="EMBL" id="CAJHNH020002324">
    <property type="protein sequence ID" value="CAG5126310.1"/>
    <property type="molecule type" value="Genomic_DNA"/>
</dbReference>
<name>A0A8S3ZEU4_9EUPU</name>
<evidence type="ECO:0000256" key="3">
    <source>
        <dbReference type="ARBA" id="ARBA00022989"/>
    </source>
</evidence>
<dbReference type="AlphaFoldDB" id="A0A8S3ZEU4"/>
<dbReference type="PANTHER" id="PTHR46641:SF2">
    <property type="entry name" value="FMRFAMIDE RECEPTOR"/>
    <property type="match status" value="1"/>
</dbReference>
<keyword evidence="3 6" id="KW-1133">Transmembrane helix</keyword>
<feature type="transmembrane region" description="Helical" evidence="6">
    <location>
        <begin position="312"/>
        <end position="335"/>
    </location>
</feature>
<dbReference type="PROSITE" id="PS50262">
    <property type="entry name" value="G_PROTEIN_RECEP_F1_2"/>
    <property type="match status" value="1"/>
</dbReference>
<dbReference type="GO" id="GO:0016020">
    <property type="term" value="C:membrane"/>
    <property type="evidence" value="ECO:0007669"/>
    <property type="project" value="UniProtKB-SubCell"/>
</dbReference>
<keyword evidence="2 6" id="KW-0812">Transmembrane</keyword>
<dbReference type="Proteomes" id="UP000678393">
    <property type="component" value="Unassembled WGS sequence"/>
</dbReference>
<sequence>MSLTTRLWEIVDDVIRTTTIVPLNSYNGNIRLATTTFIYTILDIIISYVINFSVIIFGIGTNICNIYIYANLGLKDTVSISFLALSASDLCLLTLALVSRINAFLTYLAVQSPVNLFQLGYLIVWYFQMMLDISTFTTTFIAVQRCLCVALPFQVRALFTRNRTVGCIVCVYASVFSCYVPMFSKQFLAWRVDPYTNITVYVIYYAEGRDGVLAFADVTCRIVFRIVPEIIVIACLVVLISNLRASVAFRQKSLSDARGKKHIRAKSSPKLQKNYKQGSSNSTEAATEITSIKPEGTRDSDQVPSNRKEKQAVLVVTLTSIIFITTNTPSIFLGFTRRFLPGFNLYQKYHDIFYLSYNLNNSLQFINATINFFVYFKYNSKFRGTVSSRFRILPSCEM</sequence>
<evidence type="ECO:0000256" key="2">
    <source>
        <dbReference type="ARBA" id="ARBA00022692"/>
    </source>
</evidence>
<reference evidence="8" key="1">
    <citation type="submission" date="2021-04" db="EMBL/GenBank/DDBJ databases">
        <authorList>
            <consortium name="Molecular Ecology Group"/>
        </authorList>
    </citation>
    <scope>NUCLEOTIDE SEQUENCE</scope>
</reference>
<dbReference type="PANTHER" id="PTHR46641">
    <property type="entry name" value="FMRFAMIDE RECEPTOR-RELATED"/>
    <property type="match status" value="1"/>
</dbReference>
<feature type="transmembrane region" description="Helical" evidence="6">
    <location>
        <begin position="165"/>
        <end position="184"/>
    </location>
</feature>
<comment type="subcellular location">
    <subcellularLocation>
        <location evidence="1">Membrane</location>
    </subcellularLocation>
</comment>
<evidence type="ECO:0000256" key="5">
    <source>
        <dbReference type="SAM" id="MobiDB-lite"/>
    </source>
</evidence>
<dbReference type="SUPFAM" id="SSF81321">
    <property type="entry name" value="Family A G protein-coupled receptor-like"/>
    <property type="match status" value="1"/>
</dbReference>
<dbReference type="OrthoDB" id="6070117at2759"/>
<feature type="compositionally biased region" description="Polar residues" evidence="5">
    <location>
        <begin position="269"/>
        <end position="290"/>
    </location>
</feature>
<accession>A0A8S3ZEU4</accession>
<feature type="transmembrane region" description="Helical" evidence="6">
    <location>
        <begin position="79"/>
        <end position="98"/>
    </location>
</feature>
<feature type="transmembrane region" description="Helical" evidence="6">
    <location>
        <begin position="355"/>
        <end position="376"/>
    </location>
</feature>